<reference evidence="2 3" key="1">
    <citation type="submission" date="2020-08" db="EMBL/GenBank/DDBJ databases">
        <title>Cohnella phylogeny.</title>
        <authorList>
            <person name="Dunlap C."/>
        </authorList>
    </citation>
    <scope>NUCLEOTIDE SEQUENCE [LARGE SCALE GENOMIC DNA]</scope>
    <source>
        <strain evidence="2 3">DSM 28246</strain>
    </source>
</reference>
<dbReference type="EMBL" id="JACJVP010000031">
    <property type="protein sequence ID" value="MBB6672877.1"/>
    <property type="molecule type" value="Genomic_DNA"/>
</dbReference>
<dbReference type="InterPro" id="IPR005149">
    <property type="entry name" value="Tscrpt_reg_PadR_N"/>
</dbReference>
<dbReference type="RefSeq" id="WP_185670733.1">
    <property type="nucleotide sequence ID" value="NZ_JACJVP010000031.1"/>
</dbReference>
<name>A0A7X0VG95_9BACL</name>
<dbReference type="Proteomes" id="UP000547209">
    <property type="component" value="Unassembled WGS sequence"/>
</dbReference>
<protein>
    <submittedName>
        <fullName evidence="2">Helix-turn-helix transcriptional regulator</fullName>
    </submittedName>
</protein>
<dbReference type="Pfam" id="PF03551">
    <property type="entry name" value="PadR"/>
    <property type="match status" value="1"/>
</dbReference>
<accession>A0A7X0VG95</accession>
<keyword evidence="3" id="KW-1185">Reference proteome</keyword>
<feature type="domain" description="Transcription regulator PadR N-terminal" evidence="1">
    <location>
        <begin position="7"/>
        <end position="84"/>
    </location>
</feature>
<dbReference type="InterPro" id="IPR036390">
    <property type="entry name" value="WH_DNA-bd_sf"/>
</dbReference>
<dbReference type="Gene3D" id="1.10.10.10">
    <property type="entry name" value="Winged helix-like DNA-binding domain superfamily/Winged helix DNA-binding domain"/>
    <property type="match status" value="1"/>
</dbReference>
<dbReference type="PANTHER" id="PTHR33169:SF27">
    <property type="entry name" value="TRANSCRIPTIONAL REGULATOR PADR FAMILY PROTEIN"/>
    <property type="match status" value="1"/>
</dbReference>
<evidence type="ECO:0000313" key="3">
    <source>
        <dbReference type="Proteomes" id="UP000547209"/>
    </source>
</evidence>
<evidence type="ECO:0000259" key="1">
    <source>
        <dbReference type="Pfam" id="PF03551"/>
    </source>
</evidence>
<comment type="caution">
    <text evidence="2">The sequence shown here is derived from an EMBL/GenBank/DDBJ whole genome shotgun (WGS) entry which is preliminary data.</text>
</comment>
<proteinExistence type="predicted"/>
<sequence length="191" mass="22218">MSMKLLILGLLMENDRHPYDIRQTMIARNWNHAFKIRDGSLYYAVDQLREKGWIEAAEVIPVPGEHRPDKTIYRITAAGREAFSKLFYDQLEQQAHPQHPMMVAMPFLRHGDQARIAEIARRQLEACDARIAQLEETVALRGERMPGSARQMIEGMLMYGRAEREWLQETLAEAKAGRYAERKGEDGKWHR</sequence>
<dbReference type="AlphaFoldDB" id="A0A7X0VG95"/>
<organism evidence="2 3">
    <name type="scientific">Cohnella nanjingensis</name>
    <dbReference type="NCBI Taxonomy" id="1387779"/>
    <lineage>
        <taxon>Bacteria</taxon>
        <taxon>Bacillati</taxon>
        <taxon>Bacillota</taxon>
        <taxon>Bacilli</taxon>
        <taxon>Bacillales</taxon>
        <taxon>Paenibacillaceae</taxon>
        <taxon>Cohnella</taxon>
    </lineage>
</organism>
<evidence type="ECO:0000313" key="2">
    <source>
        <dbReference type="EMBL" id="MBB6672877.1"/>
    </source>
</evidence>
<dbReference type="PANTHER" id="PTHR33169">
    <property type="entry name" value="PADR-FAMILY TRANSCRIPTIONAL REGULATOR"/>
    <property type="match status" value="1"/>
</dbReference>
<dbReference type="InterPro" id="IPR052509">
    <property type="entry name" value="Metal_resp_DNA-bind_regulator"/>
</dbReference>
<dbReference type="InterPro" id="IPR036388">
    <property type="entry name" value="WH-like_DNA-bd_sf"/>
</dbReference>
<dbReference type="SUPFAM" id="SSF46785">
    <property type="entry name" value="Winged helix' DNA-binding domain"/>
    <property type="match status" value="1"/>
</dbReference>
<gene>
    <name evidence="2" type="ORF">H7C19_19525</name>
</gene>